<proteinExistence type="predicted"/>
<keyword evidence="2" id="KW-1185">Reference proteome</keyword>
<comment type="caution">
    <text evidence="1">The sequence shown here is derived from an EMBL/GenBank/DDBJ whole genome shotgun (WGS) entry which is preliminary data.</text>
</comment>
<sequence>MLTWMENLPLHTYDVREPGPPTSDEAEHCDIAAEQEHVSCNEMPWFRKTNPTSRSVGSYFMRDVRLVIGNELTVKENQDEPAPTPGGLSANTQIQKLRERVGRCDLTASVRISSTSSRDTRAAFEGSIFLCIAWVTSA</sequence>
<reference evidence="1 2" key="1">
    <citation type="journal article" date="2020" name="Cell">
        <title>Large-Scale Comparative Analyses of Tick Genomes Elucidate Their Genetic Diversity and Vector Capacities.</title>
        <authorList>
            <consortium name="Tick Genome and Microbiome Consortium (TIGMIC)"/>
            <person name="Jia N."/>
            <person name="Wang J."/>
            <person name="Shi W."/>
            <person name="Du L."/>
            <person name="Sun Y."/>
            <person name="Zhan W."/>
            <person name="Jiang J.F."/>
            <person name="Wang Q."/>
            <person name="Zhang B."/>
            <person name="Ji P."/>
            <person name="Bell-Sakyi L."/>
            <person name="Cui X.M."/>
            <person name="Yuan T.T."/>
            <person name="Jiang B.G."/>
            <person name="Yang W.F."/>
            <person name="Lam T.T."/>
            <person name="Chang Q.C."/>
            <person name="Ding S.J."/>
            <person name="Wang X.J."/>
            <person name="Zhu J.G."/>
            <person name="Ruan X.D."/>
            <person name="Zhao L."/>
            <person name="Wei J.T."/>
            <person name="Ye R.Z."/>
            <person name="Que T.C."/>
            <person name="Du C.H."/>
            <person name="Zhou Y.H."/>
            <person name="Cheng J.X."/>
            <person name="Dai P.F."/>
            <person name="Guo W.B."/>
            <person name="Han X.H."/>
            <person name="Huang E.J."/>
            <person name="Li L.F."/>
            <person name="Wei W."/>
            <person name="Gao Y.C."/>
            <person name="Liu J.Z."/>
            <person name="Shao H.Z."/>
            <person name="Wang X."/>
            <person name="Wang C.C."/>
            <person name="Yang T.C."/>
            <person name="Huo Q.B."/>
            <person name="Li W."/>
            <person name="Chen H.Y."/>
            <person name="Chen S.E."/>
            <person name="Zhou L.G."/>
            <person name="Ni X.B."/>
            <person name="Tian J.H."/>
            <person name="Sheng Y."/>
            <person name="Liu T."/>
            <person name="Pan Y.S."/>
            <person name="Xia L.Y."/>
            <person name="Li J."/>
            <person name="Zhao F."/>
            <person name="Cao W.C."/>
        </authorList>
    </citation>
    <scope>NUCLEOTIDE SEQUENCE [LARGE SCALE GENOMIC DNA]</scope>
    <source>
        <strain evidence="1">Iper-2018</strain>
    </source>
</reference>
<dbReference type="EMBL" id="JABSTQ010011375">
    <property type="protein sequence ID" value="KAG0412099.1"/>
    <property type="molecule type" value="Genomic_DNA"/>
</dbReference>
<protein>
    <submittedName>
        <fullName evidence="1">Uncharacterized protein</fullName>
    </submittedName>
</protein>
<evidence type="ECO:0000313" key="1">
    <source>
        <dbReference type="EMBL" id="KAG0412099.1"/>
    </source>
</evidence>
<accession>A0AC60NY64</accession>
<dbReference type="Proteomes" id="UP000805193">
    <property type="component" value="Unassembled WGS sequence"/>
</dbReference>
<evidence type="ECO:0000313" key="2">
    <source>
        <dbReference type="Proteomes" id="UP000805193"/>
    </source>
</evidence>
<organism evidence="1 2">
    <name type="scientific">Ixodes persulcatus</name>
    <name type="common">Taiga tick</name>
    <dbReference type="NCBI Taxonomy" id="34615"/>
    <lineage>
        <taxon>Eukaryota</taxon>
        <taxon>Metazoa</taxon>
        <taxon>Ecdysozoa</taxon>
        <taxon>Arthropoda</taxon>
        <taxon>Chelicerata</taxon>
        <taxon>Arachnida</taxon>
        <taxon>Acari</taxon>
        <taxon>Parasitiformes</taxon>
        <taxon>Ixodida</taxon>
        <taxon>Ixodoidea</taxon>
        <taxon>Ixodidae</taxon>
        <taxon>Ixodinae</taxon>
        <taxon>Ixodes</taxon>
    </lineage>
</organism>
<gene>
    <name evidence="1" type="ORF">HPB47_010776</name>
</gene>
<name>A0AC60NY64_IXOPE</name>